<feature type="region of interest" description="Disordered" evidence="1">
    <location>
        <begin position="266"/>
        <end position="296"/>
    </location>
</feature>
<dbReference type="InterPro" id="IPR057670">
    <property type="entry name" value="SH3_retrovirus"/>
</dbReference>
<dbReference type="SUPFAM" id="SSF53098">
    <property type="entry name" value="Ribonuclease H-like"/>
    <property type="match status" value="1"/>
</dbReference>
<dbReference type="GO" id="GO:0003676">
    <property type="term" value="F:nucleic acid binding"/>
    <property type="evidence" value="ECO:0007669"/>
    <property type="project" value="InterPro"/>
</dbReference>
<dbReference type="CDD" id="cd09272">
    <property type="entry name" value="RNase_HI_RT_Ty1"/>
    <property type="match status" value="1"/>
</dbReference>
<dbReference type="InterPro" id="IPR012337">
    <property type="entry name" value="RNaseH-like_sf"/>
</dbReference>
<reference evidence="3" key="2">
    <citation type="journal article" date="2024" name="Plant">
        <title>Genomic evolution and insights into agronomic trait innovations of Sesamum species.</title>
        <authorList>
            <person name="Miao H."/>
            <person name="Wang L."/>
            <person name="Qu L."/>
            <person name="Liu H."/>
            <person name="Sun Y."/>
            <person name="Le M."/>
            <person name="Wang Q."/>
            <person name="Wei S."/>
            <person name="Zheng Y."/>
            <person name="Lin W."/>
            <person name="Duan Y."/>
            <person name="Cao H."/>
            <person name="Xiong S."/>
            <person name="Wang X."/>
            <person name="Wei L."/>
            <person name="Li C."/>
            <person name="Ma Q."/>
            <person name="Ju M."/>
            <person name="Zhao R."/>
            <person name="Li G."/>
            <person name="Mu C."/>
            <person name="Tian Q."/>
            <person name="Mei H."/>
            <person name="Zhang T."/>
            <person name="Gao T."/>
            <person name="Zhang H."/>
        </authorList>
    </citation>
    <scope>NUCLEOTIDE SEQUENCE</scope>
    <source>
        <strain evidence="3">KEN1</strain>
    </source>
</reference>
<evidence type="ECO:0000259" key="2">
    <source>
        <dbReference type="PROSITE" id="PS50994"/>
    </source>
</evidence>
<dbReference type="Pfam" id="PF25597">
    <property type="entry name" value="SH3_retrovirus"/>
    <property type="match status" value="1"/>
</dbReference>
<name>A0AAW2U2Y9_9LAMI</name>
<dbReference type="InterPro" id="IPR039537">
    <property type="entry name" value="Retrotran_Ty1/copia-like"/>
</dbReference>
<feature type="domain" description="Integrase catalytic" evidence="2">
    <location>
        <begin position="1"/>
        <end position="159"/>
    </location>
</feature>
<dbReference type="EMBL" id="JACGWN010000013">
    <property type="protein sequence ID" value="KAL0410883.1"/>
    <property type="molecule type" value="Genomic_DNA"/>
</dbReference>
<evidence type="ECO:0000256" key="1">
    <source>
        <dbReference type="SAM" id="MobiDB-lite"/>
    </source>
</evidence>
<comment type="caution">
    <text evidence="3">The sequence shown here is derived from an EMBL/GenBank/DDBJ whole genome shotgun (WGS) entry which is preliminary data.</text>
</comment>
<dbReference type="SUPFAM" id="SSF56672">
    <property type="entry name" value="DNA/RNA polymerases"/>
    <property type="match status" value="1"/>
</dbReference>
<proteinExistence type="predicted"/>
<evidence type="ECO:0000313" key="3">
    <source>
        <dbReference type="EMBL" id="KAL0410883.1"/>
    </source>
</evidence>
<dbReference type="Pfam" id="PF00665">
    <property type="entry name" value="rve"/>
    <property type="match status" value="1"/>
</dbReference>
<dbReference type="Gene3D" id="3.30.420.10">
    <property type="entry name" value="Ribonuclease H-like superfamily/Ribonuclease H"/>
    <property type="match status" value="1"/>
</dbReference>
<feature type="compositionally biased region" description="Low complexity" evidence="1">
    <location>
        <begin position="266"/>
        <end position="287"/>
    </location>
</feature>
<dbReference type="PANTHER" id="PTHR42648:SF31">
    <property type="entry name" value="RNA-DIRECTED DNA POLYMERASE"/>
    <property type="match status" value="1"/>
</dbReference>
<gene>
    <name evidence="3" type="ORF">Slati_3678000</name>
</gene>
<protein>
    <submittedName>
        <fullName evidence="3">Copia protein</fullName>
    </submittedName>
</protein>
<dbReference type="PANTHER" id="PTHR42648">
    <property type="entry name" value="TRANSPOSASE, PUTATIVE-RELATED"/>
    <property type="match status" value="1"/>
</dbReference>
<dbReference type="PROSITE" id="PS50994">
    <property type="entry name" value="INTEGRASE"/>
    <property type="match status" value="1"/>
</dbReference>
<dbReference type="GO" id="GO:0015074">
    <property type="term" value="P:DNA integration"/>
    <property type="evidence" value="ECO:0007669"/>
    <property type="project" value="InterPro"/>
</dbReference>
<reference evidence="3" key="1">
    <citation type="submission" date="2020-06" db="EMBL/GenBank/DDBJ databases">
        <authorList>
            <person name="Li T."/>
            <person name="Hu X."/>
            <person name="Zhang T."/>
            <person name="Song X."/>
            <person name="Zhang H."/>
            <person name="Dai N."/>
            <person name="Sheng W."/>
            <person name="Hou X."/>
            <person name="Wei L."/>
        </authorList>
    </citation>
    <scope>NUCLEOTIDE SEQUENCE</scope>
    <source>
        <strain evidence="3">KEN1</strain>
        <tissue evidence="3">Leaf</tissue>
    </source>
</reference>
<organism evidence="3">
    <name type="scientific">Sesamum latifolium</name>
    <dbReference type="NCBI Taxonomy" id="2727402"/>
    <lineage>
        <taxon>Eukaryota</taxon>
        <taxon>Viridiplantae</taxon>
        <taxon>Streptophyta</taxon>
        <taxon>Embryophyta</taxon>
        <taxon>Tracheophyta</taxon>
        <taxon>Spermatophyta</taxon>
        <taxon>Magnoliopsida</taxon>
        <taxon>eudicotyledons</taxon>
        <taxon>Gunneridae</taxon>
        <taxon>Pentapetalae</taxon>
        <taxon>asterids</taxon>
        <taxon>lamiids</taxon>
        <taxon>Lamiales</taxon>
        <taxon>Pedaliaceae</taxon>
        <taxon>Sesamum</taxon>
    </lineage>
</organism>
<dbReference type="AlphaFoldDB" id="A0AAW2U2Y9"/>
<sequence length="580" mass="65013">MHVDVWGPYHQASLSNCHYFLTIVDDHSRATWTYLMRHKSQSSTLLSRFFQSVKVQFDSLVKCISTDNGSEFLGHECQALFSSLGIAYQKTCPYSPQQNGLVERRHKQLLETARSLIFQAHLPTKFWGEALLAATHLLNRLPTSILSWKMPYELLHKRAPLYENLHVFGCLCFATLTKPHKDKFGKRALRYVFLGYSAGRKGFKVYDLETNQLLVSRDVVFHKNHFPFHSLSPAPASADLPLPILPLSSDSTDIVPVASSRSPVVPVTTSSSIPSTAISSPTSSPSTHDPLPVRHSTRLTINQLGSQTSYGREEWERAMAEELQALEQNETWTLTSLPKGKKAIGSHWVYKLKLNPDGSVNRIATAYSWALHQLDVNNAFLHGFLDEEVYMSPPDGYFVPLGQSLVLRSRRMITVPLSSLSFMVSWRCLYLGYAKYFLGLEIARSADGMSVPQHKYTMDIISDSGMAHTNPVLTPLPVGLKLSRDSGAYLQEPDKFQRLIGTTSTGLFFLASNTLQLSVYTNADWGACVDSRRSVTGYCIFLGPSLISWKFKKQNTVSYSSTEAEYRAMASAVCELQWVS</sequence>
<dbReference type="InterPro" id="IPR036397">
    <property type="entry name" value="RNaseH_sf"/>
</dbReference>
<accession>A0AAW2U2Y9</accession>
<dbReference type="InterPro" id="IPR043502">
    <property type="entry name" value="DNA/RNA_pol_sf"/>
</dbReference>
<dbReference type="InterPro" id="IPR001584">
    <property type="entry name" value="Integrase_cat-core"/>
</dbReference>